<proteinExistence type="predicted"/>
<keyword evidence="2" id="KW-1185">Reference proteome</keyword>
<protein>
    <submittedName>
        <fullName evidence="1">Uncharacterized protein</fullName>
    </submittedName>
</protein>
<dbReference type="EMBL" id="OX597823">
    <property type="protein sequence ID" value="CAI9729298.1"/>
    <property type="molecule type" value="Genomic_DNA"/>
</dbReference>
<dbReference type="Proteomes" id="UP001162480">
    <property type="component" value="Chromosome 10"/>
</dbReference>
<reference evidence="1" key="1">
    <citation type="submission" date="2023-08" db="EMBL/GenBank/DDBJ databases">
        <authorList>
            <person name="Alioto T."/>
            <person name="Alioto T."/>
            <person name="Gomez Garrido J."/>
        </authorList>
    </citation>
    <scope>NUCLEOTIDE SEQUENCE</scope>
</reference>
<name>A0AA36B8C3_OCTVU</name>
<sequence length="101" mass="11415">MLCKPSTYSIGLFCRIAKLWGHKHTNIGCQAMVRRQTQTHKHVHSLSSLSLSLSRRGTSTYTHIYTCGSNFRLPNSITDKIPLSISPGMLMFCEKLYSILI</sequence>
<accession>A0AA36B8C3</accession>
<gene>
    <name evidence="1" type="ORF">OCTVUL_1B021960</name>
</gene>
<evidence type="ECO:0000313" key="2">
    <source>
        <dbReference type="Proteomes" id="UP001162480"/>
    </source>
</evidence>
<evidence type="ECO:0000313" key="1">
    <source>
        <dbReference type="EMBL" id="CAI9729298.1"/>
    </source>
</evidence>
<organism evidence="1 2">
    <name type="scientific">Octopus vulgaris</name>
    <name type="common">Common octopus</name>
    <dbReference type="NCBI Taxonomy" id="6645"/>
    <lineage>
        <taxon>Eukaryota</taxon>
        <taxon>Metazoa</taxon>
        <taxon>Spiralia</taxon>
        <taxon>Lophotrochozoa</taxon>
        <taxon>Mollusca</taxon>
        <taxon>Cephalopoda</taxon>
        <taxon>Coleoidea</taxon>
        <taxon>Octopodiformes</taxon>
        <taxon>Octopoda</taxon>
        <taxon>Incirrata</taxon>
        <taxon>Octopodidae</taxon>
        <taxon>Octopus</taxon>
    </lineage>
</organism>
<dbReference type="AlphaFoldDB" id="A0AA36B8C3"/>